<dbReference type="Proteomes" id="UP000320496">
    <property type="component" value="Chromosome"/>
</dbReference>
<evidence type="ECO:0000313" key="3">
    <source>
        <dbReference type="EMBL" id="QDU39000.1"/>
    </source>
</evidence>
<dbReference type="RefSeq" id="WP_145370229.1">
    <property type="nucleotide sequence ID" value="NZ_CP036275.1"/>
</dbReference>
<dbReference type="InterPro" id="IPR012495">
    <property type="entry name" value="TadE-like_dom"/>
</dbReference>
<feature type="transmembrane region" description="Helical" evidence="1">
    <location>
        <begin position="12"/>
        <end position="38"/>
    </location>
</feature>
<organism evidence="3 4">
    <name type="scientific">Maioricimonas rarisocia</name>
    <dbReference type="NCBI Taxonomy" id="2528026"/>
    <lineage>
        <taxon>Bacteria</taxon>
        <taxon>Pseudomonadati</taxon>
        <taxon>Planctomycetota</taxon>
        <taxon>Planctomycetia</taxon>
        <taxon>Planctomycetales</taxon>
        <taxon>Planctomycetaceae</taxon>
        <taxon>Maioricimonas</taxon>
    </lineage>
</organism>
<dbReference type="OrthoDB" id="290987at2"/>
<reference evidence="3 4" key="1">
    <citation type="submission" date="2019-02" db="EMBL/GenBank/DDBJ databases">
        <title>Deep-cultivation of Planctomycetes and their phenomic and genomic characterization uncovers novel biology.</title>
        <authorList>
            <person name="Wiegand S."/>
            <person name="Jogler M."/>
            <person name="Boedeker C."/>
            <person name="Pinto D."/>
            <person name="Vollmers J."/>
            <person name="Rivas-Marin E."/>
            <person name="Kohn T."/>
            <person name="Peeters S.H."/>
            <person name="Heuer A."/>
            <person name="Rast P."/>
            <person name="Oberbeckmann S."/>
            <person name="Bunk B."/>
            <person name="Jeske O."/>
            <person name="Meyerdierks A."/>
            <person name="Storesund J.E."/>
            <person name="Kallscheuer N."/>
            <person name="Luecker S."/>
            <person name="Lage O.M."/>
            <person name="Pohl T."/>
            <person name="Merkel B.J."/>
            <person name="Hornburger P."/>
            <person name="Mueller R.-W."/>
            <person name="Bruemmer F."/>
            <person name="Labrenz M."/>
            <person name="Spormann A.M."/>
            <person name="Op den Camp H."/>
            <person name="Overmann J."/>
            <person name="Amann R."/>
            <person name="Jetten M.S.M."/>
            <person name="Mascher T."/>
            <person name="Medema M.H."/>
            <person name="Devos D.P."/>
            <person name="Kaster A.-K."/>
            <person name="Ovreas L."/>
            <person name="Rohde M."/>
            <person name="Galperin M.Y."/>
            <person name="Jogler C."/>
        </authorList>
    </citation>
    <scope>NUCLEOTIDE SEQUENCE [LARGE SCALE GENOMIC DNA]</scope>
    <source>
        <strain evidence="3 4">Mal4</strain>
    </source>
</reference>
<evidence type="ECO:0000313" key="4">
    <source>
        <dbReference type="Proteomes" id="UP000320496"/>
    </source>
</evidence>
<keyword evidence="4" id="KW-1185">Reference proteome</keyword>
<evidence type="ECO:0000256" key="1">
    <source>
        <dbReference type="SAM" id="Phobius"/>
    </source>
</evidence>
<name>A0A517Z940_9PLAN</name>
<accession>A0A517Z940</accession>
<dbReference type="KEGG" id="mri:Mal4_33330"/>
<gene>
    <name evidence="3" type="ORF">Mal4_33330</name>
</gene>
<protein>
    <recommendedName>
        <fullName evidence="2">TadE-like domain-containing protein</fullName>
    </recommendedName>
</protein>
<dbReference type="AlphaFoldDB" id="A0A517Z940"/>
<dbReference type="Pfam" id="PF07811">
    <property type="entry name" value="TadE"/>
    <property type="match status" value="1"/>
</dbReference>
<keyword evidence="1" id="KW-0812">Transmembrane</keyword>
<dbReference type="EMBL" id="CP036275">
    <property type="protein sequence ID" value="QDU39000.1"/>
    <property type="molecule type" value="Genomic_DNA"/>
</dbReference>
<keyword evidence="1" id="KW-1133">Transmembrane helix</keyword>
<evidence type="ECO:0000259" key="2">
    <source>
        <dbReference type="Pfam" id="PF07811"/>
    </source>
</evidence>
<sequence>MRARRHSPRRRGQALVEFAIIAFLSTLLLGALLTFGFLSFGANVLQQAADGGAMELSRFPYPPSGDPASDATPFEDALEQSGLFAETLLVVAPGTSAATLPLINQLLFPLYIYDPDIDMLRYPGALVWNADGDQTVLIPLIGTDSNGVPNRTSPDGYETITAWKRVVEEVVPSGESEGPFSVTATAGQRGGLDPGTVALRINYPYQSAALVAYTYSDGSGQLIAPADVVGRDVDNQPVIANDSAVVEQAPLPAGYELVDPEANPAFGASAHRGTYGFGEMQAFGTTVRPYRKVLTAQGIYRREVFE</sequence>
<keyword evidence="1" id="KW-0472">Membrane</keyword>
<proteinExistence type="predicted"/>
<feature type="domain" description="TadE-like" evidence="2">
    <location>
        <begin position="12"/>
        <end position="53"/>
    </location>
</feature>